<feature type="transmembrane region" description="Helical" evidence="2">
    <location>
        <begin position="32"/>
        <end position="50"/>
    </location>
</feature>
<sequence>MTQLLTLSIYRFLFTSLFFITRNKVIIKGCKFILIARYFILFIFLSQSIYSQSNHYIRGRITDNRSAPLFGANVILTNTYQGAISDSLGNYIIDNIDPGKYTILVTYIGYKSQEIELYISEYEAESEEDMDDTFSAKLGVEDSEDEDTLEDSEEGDMIRKEPFYQN</sequence>
<feature type="region of interest" description="Disordered" evidence="1">
    <location>
        <begin position="125"/>
        <end position="166"/>
    </location>
</feature>
<feature type="compositionally biased region" description="Acidic residues" evidence="1">
    <location>
        <begin position="141"/>
        <end position="155"/>
    </location>
</feature>
<protein>
    <recommendedName>
        <fullName evidence="4">TonB-dependent receptor plug domain-containing protein</fullName>
    </recommendedName>
</protein>
<reference evidence="3" key="1">
    <citation type="submission" date="2018-05" db="EMBL/GenBank/DDBJ databases">
        <authorList>
            <person name="Lanie J.A."/>
            <person name="Ng W.-L."/>
            <person name="Kazmierczak K.M."/>
            <person name="Andrzejewski T.M."/>
            <person name="Davidsen T.M."/>
            <person name="Wayne K.J."/>
            <person name="Tettelin H."/>
            <person name="Glass J.I."/>
            <person name="Rusch D."/>
            <person name="Podicherti R."/>
            <person name="Tsui H.-C.T."/>
            <person name="Winkler M.E."/>
        </authorList>
    </citation>
    <scope>NUCLEOTIDE SEQUENCE</scope>
</reference>
<evidence type="ECO:0008006" key="4">
    <source>
        <dbReference type="Google" id="ProtNLM"/>
    </source>
</evidence>
<accession>A0A382ICY3</accession>
<feature type="compositionally biased region" description="Basic and acidic residues" evidence="1">
    <location>
        <begin position="156"/>
        <end position="166"/>
    </location>
</feature>
<keyword evidence="2" id="KW-0812">Transmembrane</keyword>
<name>A0A382ICY3_9ZZZZ</name>
<keyword evidence="2" id="KW-1133">Transmembrane helix</keyword>
<feature type="non-terminal residue" evidence="3">
    <location>
        <position position="166"/>
    </location>
</feature>
<dbReference type="InterPro" id="IPR008969">
    <property type="entry name" value="CarboxyPept-like_regulatory"/>
</dbReference>
<dbReference type="EMBL" id="UINC01066432">
    <property type="protein sequence ID" value="SVB97139.1"/>
    <property type="molecule type" value="Genomic_DNA"/>
</dbReference>
<proteinExistence type="predicted"/>
<dbReference type="SUPFAM" id="SSF49464">
    <property type="entry name" value="Carboxypeptidase regulatory domain-like"/>
    <property type="match status" value="1"/>
</dbReference>
<gene>
    <name evidence="3" type="ORF">METZ01_LOCUS249993</name>
</gene>
<dbReference type="AlphaFoldDB" id="A0A382ICY3"/>
<keyword evidence="2" id="KW-0472">Membrane</keyword>
<evidence type="ECO:0000256" key="2">
    <source>
        <dbReference type="SAM" id="Phobius"/>
    </source>
</evidence>
<organism evidence="3">
    <name type="scientific">marine metagenome</name>
    <dbReference type="NCBI Taxonomy" id="408172"/>
    <lineage>
        <taxon>unclassified sequences</taxon>
        <taxon>metagenomes</taxon>
        <taxon>ecological metagenomes</taxon>
    </lineage>
</organism>
<dbReference type="Gene3D" id="2.60.40.1120">
    <property type="entry name" value="Carboxypeptidase-like, regulatory domain"/>
    <property type="match status" value="1"/>
</dbReference>
<evidence type="ECO:0000313" key="3">
    <source>
        <dbReference type="EMBL" id="SVB97139.1"/>
    </source>
</evidence>
<dbReference type="Pfam" id="PF13715">
    <property type="entry name" value="CarbopepD_reg_2"/>
    <property type="match status" value="1"/>
</dbReference>
<evidence type="ECO:0000256" key="1">
    <source>
        <dbReference type="SAM" id="MobiDB-lite"/>
    </source>
</evidence>